<feature type="non-terminal residue" evidence="1">
    <location>
        <position position="1"/>
    </location>
</feature>
<sequence length="69" mass="8044">MIACLLLPAFKDFYYIFEKKSYYINTMDMEIEREEGEMSDTEMVAEDVAVKNEDQNTLPLNGLMTTHVI</sequence>
<organism evidence="1 2">
    <name type="scientific">Iphiclides podalirius</name>
    <name type="common">scarce swallowtail</name>
    <dbReference type="NCBI Taxonomy" id="110791"/>
    <lineage>
        <taxon>Eukaryota</taxon>
        <taxon>Metazoa</taxon>
        <taxon>Ecdysozoa</taxon>
        <taxon>Arthropoda</taxon>
        <taxon>Hexapoda</taxon>
        <taxon>Insecta</taxon>
        <taxon>Pterygota</taxon>
        <taxon>Neoptera</taxon>
        <taxon>Endopterygota</taxon>
        <taxon>Lepidoptera</taxon>
        <taxon>Glossata</taxon>
        <taxon>Ditrysia</taxon>
        <taxon>Papilionoidea</taxon>
        <taxon>Papilionidae</taxon>
        <taxon>Papilioninae</taxon>
        <taxon>Iphiclides</taxon>
    </lineage>
</organism>
<protein>
    <submittedName>
        <fullName evidence="1">Uncharacterized protein</fullName>
    </submittedName>
</protein>
<accession>A0ABN8J4B1</accession>
<reference evidence="1" key="1">
    <citation type="submission" date="2022-03" db="EMBL/GenBank/DDBJ databases">
        <authorList>
            <person name="Martin H S."/>
        </authorList>
    </citation>
    <scope>NUCLEOTIDE SEQUENCE</scope>
</reference>
<evidence type="ECO:0000313" key="1">
    <source>
        <dbReference type="EMBL" id="CAH2073799.1"/>
    </source>
</evidence>
<proteinExistence type="predicted"/>
<gene>
    <name evidence="1" type="ORF">IPOD504_LOCUS15795</name>
</gene>
<name>A0ABN8J4B1_9NEOP</name>
<keyword evidence="2" id="KW-1185">Reference proteome</keyword>
<dbReference type="EMBL" id="OW152819">
    <property type="protein sequence ID" value="CAH2073799.1"/>
    <property type="molecule type" value="Genomic_DNA"/>
</dbReference>
<dbReference type="Proteomes" id="UP000837857">
    <property type="component" value="Chromosome 7"/>
</dbReference>
<evidence type="ECO:0000313" key="2">
    <source>
        <dbReference type="Proteomes" id="UP000837857"/>
    </source>
</evidence>